<evidence type="ECO:0000259" key="3">
    <source>
        <dbReference type="Pfam" id="PF03537"/>
    </source>
</evidence>
<proteinExistence type="predicted"/>
<dbReference type="SUPFAM" id="SSF51445">
    <property type="entry name" value="(Trans)glycosidases"/>
    <property type="match status" value="1"/>
</dbReference>
<accession>A0A8H4W1M1</accession>
<comment type="caution">
    <text evidence="4">The sequence shown here is derived from an EMBL/GenBank/DDBJ whole genome shotgun (WGS) entry which is preliminary data.</text>
</comment>
<evidence type="ECO:0000256" key="2">
    <source>
        <dbReference type="ARBA" id="ARBA00012755"/>
    </source>
</evidence>
<evidence type="ECO:0000313" key="4">
    <source>
        <dbReference type="EMBL" id="KAF4630342.1"/>
    </source>
</evidence>
<gene>
    <name evidence="4" type="ORF">G7Y89_g7805</name>
</gene>
<organism evidence="4 5">
    <name type="scientific">Cudoniella acicularis</name>
    <dbReference type="NCBI Taxonomy" id="354080"/>
    <lineage>
        <taxon>Eukaryota</taxon>
        <taxon>Fungi</taxon>
        <taxon>Dikarya</taxon>
        <taxon>Ascomycota</taxon>
        <taxon>Pezizomycotina</taxon>
        <taxon>Leotiomycetes</taxon>
        <taxon>Helotiales</taxon>
        <taxon>Tricladiaceae</taxon>
        <taxon>Cudoniella</taxon>
    </lineage>
</organism>
<dbReference type="Pfam" id="PF03537">
    <property type="entry name" value="Glyco_hydro_114"/>
    <property type="match status" value="1"/>
</dbReference>
<reference evidence="4 5" key="1">
    <citation type="submission" date="2020-03" db="EMBL/GenBank/DDBJ databases">
        <title>Draft Genome Sequence of Cudoniella acicularis.</title>
        <authorList>
            <person name="Buettner E."/>
            <person name="Kellner H."/>
        </authorList>
    </citation>
    <scope>NUCLEOTIDE SEQUENCE [LARGE SCALE GENOMIC DNA]</scope>
    <source>
        <strain evidence="4 5">DSM 108380</strain>
    </source>
</reference>
<protein>
    <recommendedName>
        <fullName evidence="2">alpha-galactosidase</fullName>
        <ecNumber evidence="2">3.2.1.22</ecNumber>
    </recommendedName>
</protein>
<evidence type="ECO:0000256" key="1">
    <source>
        <dbReference type="ARBA" id="ARBA00001255"/>
    </source>
</evidence>
<sequence length="294" mass="32016">MILSEEVSIDAKNPTVSPSVEIFEVDVFNYQTSTIALLHQLGKKVICYFSVGTAENTRPDYGNFTAVDIGEALVDWPGENYVNISSPAVWDIMKARIKLASDKNCDGIEPDNTDIYSNDGGGLNITPGDVIIYFQKLAQEIHSYNMSIGLKNSQEILPNVSSLAQFAINEECSYQDSTCSAYADFTNPSQVVLSSGIVPKPVFHVEYVNYTDTSAGSDPAATEMTITNDFWPNVTEAVLLSNLCLTEPQSTGNPLETTLKLSTIIKTLELDGWMMDCNGLISVTATTDFIKAAS</sequence>
<name>A0A8H4W1M1_9HELO</name>
<dbReference type="PANTHER" id="PTHR35273">
    <property type="entry name" value="ALPHA-1,4 POLYGALACTOSAMINIDASE, PUTATIVE (AFU_ORTHOLOGUE AFUA_3G07890)-RELATED"/>
    <property type="match status" value="1"/>
</dbReference>
<feature type="domain" description="Glycoside-hydrolase family GH114 TIM-barrel" evidence="3">
    <location>
        <begin position="14"/>
        <end position="214"/>
    </location>
</feature>
<comment type="catalytic activity">
    <reaction evidence="1">
        <text>Hydrolysis of terminal, non-reducing alpha-D-galactose residues in alpha-D-galactosides, including galactose oligosaccharides, galactomannans and galactolipids.</text>
        <dbReference type="EC" id="3.2.1.22"/>
    </reaction>
</comment>
<keyword evidence="5" id="KW-1185">Reference proteome</keyword>
<dbReference type="AlphaFoldDB" id="A0A8H4W1M1"/>
<dbReference type="GO" id="GO:0004557">
    <property type="term" value="F:alpha-galactosidase activity"/>
    <property type="evidence" value="ECO:0007669"/>
    <property type="project" value="UniProtKB-EC"/>
</dbReference>
<evidence type="ECO:0000313" key="5">
    <source>
        <dbReference type="Proteomes" id="UP000566819"/>
    </source>
</evidence>
<dbReference type="OrthoDB" id="2108802at2759"/>
<dbReference type="InterPro" id="IPR017853">
    <property type="entry name" value="GH"/>
</dbReference>
<dbReference type="EMBL" id="JAAMPI010000560">
    <property type="protein sequence ID" value="KAF4630342.1"/>
    <property type="molecule type" value="Genomic_DNA"/>
</dbReference>
<dbReference type="InterPro" id="IPR004352">
    <property type="entry name" value="GH114_TIM-barrel"/>
</dbReference>
<dbReference type="InterPro" id="IPR013785">
    <property type="entry name" value="Aldolase_TIM"/>
</dbReference>
<dbReference type="PANTHER" id="PTHR35273:SF2">
    <property type="entry name" value="ALPHA-GALACTOSIDASE"/>
    <property type="match status" value="1"/>
</dbReference>
<dbReference type="Gene3D" id="3.20.20.70">
    <property type="entry name" value="Aldolase class I"/>
    <property type="match status" value="1"/>
</dbReference>
<dbReference type="EC" id="3.2.1.22" evidence="2"/>
<dbReference type="Proteomes" id="UP000566819">
    <property type="component" value="Unassembled WGS sequence"/>
</dbReference>